<feature type="domain" description="HTH tetR-type" evidence="5">
    <location>
        <begin position="84"/>
        <end position="144"/>
    </location>
</feature>
<keyword evidence="1" id="KW-0805">Transcription regulation</keyword>
<dbReference type="InterPro" id="IPR041669">
    <property type="entry name" value="TetR_C_15"/>
</dbReference>
<dbReference type="Gene3D" id="1.10.357.10">
    <property type="entry name" value="Tetracycline Repressor, domain 2"/>
    <property type="match status" value="1"/>
</dbReference>
<evidence type="ECO:0000313" key="6">
    <source>
        <dbReference type="EMBL" id="RLP72491.1"/>
    </source>
</evidence>
<dbReference type="Pfam" id="PF17918">
    <property type="entry name" value="TetR_C_15"/>
    <property type="match status" value="1"/>
</dbReference>
<keyword evidence="2 4" id="KW-0238">DNA-binding</keyword>
<sequence length="275" mass="30369">MAGPVFGAGQPLSCVHARTRAPQVGALGTVSRLITLENCCGGGSPLFTDNLRRDVDVSSLRHYLATDISNEKSLRNNPQQERSRQSLGAILRVCGEIIDESGHAGVTTAEVAKRAEMAIGTVYRFFPDRIALMLGVYQYMQDQYVALCIENLLEVEPETWQETLRVMIDTSVGARRSIPGYKATQYRILGDDESQEQYLRGSREYVAALAGLLEQFDFPRDERWLVHLSVAVELSRALQRLAFDASPEGDPWLLAEARSVPVAYLEGHLVPSASA</sequence>
<feature type="DNA-binding region" description="H-T-H motif" evidence="4">
    <location>
        <begin position="107"/>
        <end position="126"/>
    </location>
</feature>
<name>A0A3L6ZYB9_9MICO</name>
<dbReference type="EMBL" id="RCUV01000005">
    <property type="protein sequence ID" value="RLP72491.1"/>
    <property type="molecule type" value="Genomic_DNA"/>
</dbReference>
<evidence type="ECO:0000256" key="1">
    <source>
        <dbReference type="ARBA" id="ARBA00023015"/>
    </source>
</evidence>
<accession>A0A3L6ZYB9</accession>
<dbReference type="GO" id="GO:0000976">
    <property type="term" value="F:transcription cis-regulatory region binding"/>
    <property type="evidence" value="ECO:0007669"/>
    <property type="project" value="TreeGrafter"/>
</dbReference>
<proteinExistence type="predicted"/>
<dbReference type="SUPFAM" id="SSF46689">
    <property type="entry name" value="Homeodomain-like"/>
    <property type="match status" value="1"/>
</dbReference>
<dbReference type="PROSITE" id="PS50977">
    <property type="entry name" value="HTH_TETR_2"/>
    <property type="match status" value="1"/>
</dbReference>
<evidence type="ECO:0000259" key="5">
    <source>
        <dbReference type="PROSITE" id="PS50977"/>
    </source>
</evidence>
<dbReference type="Proteomes" id="UP000270299">
    <property type="component" value="Unassembled WGS sequence"/>
</dbReference>
<evidence type="ECO:0000256" key="3">
    <source>
        <dbReference type="ARBA" id="ARBA00023163"/>
    </source>
</evidence>
<reference evidence="6 7" key="1">
    <citation type="submission" date="2018-10" db="EMBL/GenBank/DDBJ databases">
        <authorList>
            <person name="Li J."/>
        </authorList>
    </citation>
    <scope>NUCLEOTIDE SEQUENCE [LARGE SCALE GENOMIC DNA]</scope>
    <source>
        <strain evidence="6 7">CCTCC AB209002</strain>
    </source>
</reference>
<dbReference type="Pfam" id="PF00440">
    <property type="entry name" value="TetR_N"/>
    <property type="match status" value="1"/>
</dbReference>
<gene>
    <name evidence="6" type="ORF">D9V29_04930</name>
</gene>
<organism evidence="6 7">
    <name type="scientific">Mycetocola manganoxydans</name>
    <dbReference type="NCBI Taxonomy" id="699879"/>
    <lineage>
        <taxon>Bacteria</taxon>
        <taxon>Bacillati</taxon>
        <taxon>Actinomycetota</taxon>
        <taxon>Actinomycetes</taxon>
        <taxon>Micrococcales</taxon>
        <taxon>Microbacteriaceae</taxon>
        <taxon>Mycetocola</taxon>
    </lineage>
</organism>
<dbReference type="InterPro" id="IPR001647">
    <property type="entry name" value="HTH_TetR"/>
</dbReference>
<evidence type="ECO:0000256" key="4">
    <source>
        <dbReference type="PROSITE-ProRule" id="PRU00335"/>
    </source>
</evidence>
<dbReference type="PANTHER" id="PTHR30055:SF234">
    <property type="entry name" value="HTH-TYPE TRANSCRIPTIONAL REGULATOR BETI"/>
    <property type="match status" value="1"/>
</dbReference>
<keyword evidence="3" id="KW-0804">Transcription</keyword>
<dbReference type="OrthoDB" id="3786809at2"/>
<keyword evidence="7" id="KW-1185">Reference proteome</keyword>
<evidence type="ECO:0000256" key="2">
    <source>
        <dbReference type="ARBA" id="ARBA00023125"/>
    </source>
</evidence>
<protein>
    <submittedName>
        <fullName evidence="6">TetR/AcrR family transcriptional regulator</fullName>
    </submittedName>
</protein>
<dbReference type="InterPro" id="IPR050109">
    <property type="entry name" value="HTH-type_TetR-like_transc_reg"/>
</dbReference>
<comment type="caution">
    <text evidence="6">The sequence shown here is derived from an EMBL/GenBank/DDBJ whole genome shotgun (WGS) entry which is preliminary data.</text>
</comment>
<evidence type="ECO:0000313" key="7">
    <source>
        <dbReference type="Proteomes" id="UP000270299"/>
    </source>
</evidence>
<dbReference type="PANTHER" id="PTHR30055">
    <property type="entry name" value="HTH-TYPE TRANSCRIPTIONAL REGULATOR RUTR"/>
    <property type="match status" value="1"/>
</dbReference>
<dbReference type="GO" id="GO:0003700">
    <property type="term" value="F:DNA-binding transcription factor activity"/>
    <property type="evidence" value="ECO:0007669"/>
    <property type="project" value="TreeGrafter"/>
</dbReference>
<dbReference type="AlphaFoldDB" id="A0A3L6ZYB9"/>
<dbReference type="InterPro" id="IPR009057">
    <property type="entry name" value="Homeodomain-like_sf"/>
</dbReference>